<dbReference type="AlphaFoldDB" id="A0A6J6YF91"/>
<reference evidence="2" key="1">
    <citation type="submission" date="2020-05" db="EMBL/GenBank/DDBJ databases">
        <authorList>
            <person name="Chiriac C."/>
            <person name="Salcher M."/>
            <person name="Ghai R."/>
            <person name="Kavagutti S V."/>
        </authorList>
    </citation>
    <scope>NUCLEOTIDE SEQUENCE</scope>
</reference>
<protein>
    <submittedName>
        <fullName evidence="2">Unannotated protein</fullName>
    </submittedName>
</protein>
<name>A0A6J6YF91_9ZZZZ</name>
<sequence>MNWWCINQKTPPKPRSGTCCRDGGDVIACHTSYGYSGRGTSVSVSTKPPRSGMPSGGNTKCLPRYEKDSFSKAVMITSMHSSITSRFI</sequence>
<evidence type="ECO:0000256" key="1">
    <source>
        <dbReference type="SAM" id="MobiDB-lite"/>
    </source>
</evidence>
<organism evidence="2">
    <name type="scientific">freshwater metagenome</name>
    <dbReference type="NCBI Taxonomy" id="449393"/>
    <lineage>
        <taxon>unclassified sequences</taxon>
        <taxon>metagenomes</taxon>
        <taxon>ecological metagenomes</taxon>
    </lineage>
</organism>
<feature type="compositionally biased region" description="Polar residues" evidence="1">
    <location>
        <begin position="38"/>
        <end position="48"/>
    </location>
</feature>
<dbReference type="EMBL" id="CAFAAJ010000082">
    <property type="protein sequence ID" value="CAB4808032.1"/>
    <property type="molecule type" value="Genomic_DNA"/>
</dbReference>
<gene>
    <name evidence="2" type="ORF">UFOPK3001_01363</name>
</gene>
<feature type="region of interest" description="Disordered" evidence="1">
    <location>
        <begin position="38"/>
        <end position="59"/>
    </location>
</feature>
<accession>A0A6J6YF91</accession>
<evidence type="ECO:0000313" key="2">
    <source>
        <dbReference type="EMBL" id="CAB4808032.1"/>
    </source>
</evidence>
<proteinExistence type="predicted"/>